<protein>
    <submittedName>
        <fullName evidence="3">Cobyrinic acid ac-diamide synthase</fullName>
    </submittedName>
</protein>
<dbReference type="EMBL" id="JH651384">
    <property type="protein sequence ID" value="EIJ35858.1"/>
    <property type="molecule type" value="Genomic_DNA"/>
</dbReference>
<name>A0A656HG24_THINJ</name>
<dbReference type="PANTHER" id="PTHR13696:SF52">
    <property type="entry name" value="PARA FAMILY PROTEIN CT_582"/>
    <property type="match status" value="1"/>
</dbReference>
<reference evidence="4" key="1">
    <citation type="journal article" date="2011" name="Stand. Genomic Sci.">
        <title>Genome sequence of the filamentous, gliding Thiothrix nivea neotype strain (JP2(T)).</title>
        <authorList>
            <person name="Lapidus A."/>
            <person name="Nolan M."/>
            <person name="Lucas S."/>
            <person name="Glavina Del Rio T."/>
            <person name="Tice H."/>
            <person name="Cheng J.F."/>
            <person name="Tapia R."/>
            <person name="Han C."/>
            <person name="Goodwin L."/>
            <person name="Pitluck S."/>
            <person name="Liolios K."/>
            <person name="Pagani I."/>
            <person name="Ivanova N."/>
            <person name="Huntemann M."/>
            <person name="Mavromatis K."/>
            <person name="Mikhailova N."/>
            <person name="Pati A."/>
            <person name="Chen A."/>
            <person name="Palaniappan K."/>
            <person name="Land M."/>
            <person name="Brambilla E.M."/>
            <person name="Rohde M."/>
            <person name="Abt B."/>
            <person name="Verbarg S."/>
            <person name="Goker M."/>
            <person name="Bristow J."/>
            <person name="Eisen J.A."/>
            <person name="Markowitz V."/>
            <person name="Hugenholtz P."/>
            <person name="Kyrpides N.C."/>
            <person name="Klenk H.P."/>
            <person name="Woyke T."/>
        </authorList>
    </citation>
    <scope>NUCLEOTIDE SEQUENCE [LARGE SCALE GENOMIC DNA]</scope>
    <source>
        <strain evidence="4">ATCC 35100 / DSM 5205 / JP2</strain>
    </source>
</reference>
<dbReference type="InterPro" id="IPR025669">
    <property type="entry name" value="AAA_dom"/>
</dbReference>
<dbReference type="InterPro" id="IPR050678">
    <property type="entry name" value="DNA_Partitioning_ATPase"/>
</dbReference>
<dbReference type="CDD" id="cd02042">
    <property type="entry name" value="ParAB_family"/>
    <property type="match status" value="1"/>
</dbReference>
<gene>
    <name evidence="3" type="ORF">Thini_3343</name>
</gene>
<evidence type="ECO:0000256" key="1">
    <source>
        <dbReference type="ARBA" id="ARBA00060876"/>
    </source>
</evidence>
<accession>A0A656HG24</accession>
<dbReference type="SUPFAM" id="SSF52540">
    <property type="entry name" value="P-loop containing nucleoside triphosphate hydrolases"/>
    <property type="match status" value="1"/>
</dbReference>
<proteinExistence type="predicted"/>
<organism evidence="3 4">
    <name type="scientific">Thiothrix nivea (strain ATCC 35100 / DSM 5205 / JP2)</name>
    <dbReference type="NCBI Taxonomy" id="870187"/>
    <lineage>
        <taxon>Bacteria</taxon>
        <taxon>Pseudomonadati</taxon>
        <taxon>Pseudomonadota</taxon>
        <taxon>Gammaproteobacteria</taxon>
        <taxon>Thiotrichales</taxon>
        <taxon>Thiotrichaceae</taxon>
        <taxon>Thiothrix</taxon>
    </lineage>
</organism>
<comment type="similarity">
    <text evidence="1">To B.subtilis soj.</text>
</comment>
<evidence type="ECO:0000313" key="3">
    <source>
        <dbReference type="EMBL" id="EIJ35858.1"/>
    </source>
</evidence>
<feature type="domain" description="AAA" evidence="2">
    <location>
        <begin position="28"/>
        <end position="203"/>
    </location>
</feature>
<dbReference type="Pfam" id="PF13614">
    <property type="entry name" value="AAA_31"/>
    <property type="match status" value="1"/>
</dbReference>
<evidence type="ECO:0000259" key="2">
    <source>
        <dbReference type="Pfam" id="PF13614"/>
    </source>
</evidence>
<keyword evidence="4" id="KW-1185">Reference proteome</keyword>
<dbReference type="PANTHER" id="PTHR13696">
    <property type="entry name" value="P-LOOP CONTAINING NUCLEOSIDE TRIPHOSPHATE HYDROLASE"/>
    <property type="match status" value="1"/>
</dbReference>
<dbReference type="Gene3D" id="3.40.50.300">
    <property type="entry name" value="P-loop containing nucleotide triphosphate hydrolases"/>
    <property type="match status" value="1"/>
</dbReference>
<sequence length="290" mass="31770">MHYTYPVWMQSGICWNYSENSENNPMTRVIAIANQKGGVGKTTTTVNLAASLAAMKRRILLVDMDPQANATTGIGIDKHGQSSTLTDVLLGESHVTEILQKLPETSLHVLPGSPELTVAEITLMSKERREYHLKDALAPMQGAYDYILIDCPPSLNMLTVNALVAATGVIIPMQCEYYALEGLSALVGTIERITQTANPDLKVMGLVRTMYDPRSNLSRDVSEQINAFFRNKVYNTSIPRNIRLAEAPSHGLSALEYDKSSRGALAYLALAAELLRKDTGKIASDGEQAW</sequence>
<dbReference type="InterPro" id="IPR027417">
    <property type="entry name" value="P-loop_NTPase"/>
</dbReference>
<dbReference type="FunFam" id="3.40.50.300:FF:000285">
    <property type="entry name" value="Sporulation initiation inhibitor Soj"/>
    <property type="match status" value="1"/>
</dbReference>
<evidence type="ECO:0000313" key="4">
    <source>
        <dbReference type="Proteomes" id="UP000005317"/>
    </source>
</evidence>
<dbReference type="Proteomes" id="UP000005317">
    <property type="component" value="Unassembled WGS sequence"/>
</dbReference>
<dbReference type="AlphaFoldDB" id="A0A656HG24"/>